<evidence type="ECO:0000256" key="1">
    <source>
        <dbReference type="SAM" id="MobiDB-lite"/>
    </source>
</evidence>
<name>X0U1G8_9ZZZZ</name>
<protein>
    <submittedName>
        <fullName evidence="2">Uncharacterized protein</fullName>
    </submittedName>
</protein>
<sequence>EQMVMETQIEKGDPRIPTILEAYDHFLVELEIDISASIPEPIPTEQVTLNGTPITGVKDEKTLPSKKTRKKVEQSPLTDFIEEKPAAKKKKKSKKPSGQKKRRAKKK</sequence>
<organism evidence="2">
    <name type="scientific">marine sediment metagenome</name>
    <dbReference type="NCBI Taxonomy" id="412755"/>
    <lineage>
        <taxon>unclassified sequences</taxon>
        <taxon>metagenomes</taxon>
        <taxon>ecological metagenomes</taxon>
    </lineage>
</organism>
<reference evidence="2" key="1">
    <citation type="journal article" date="2014" name="Front. Microbiol.">
        <title>High frequency of phylogenetically diverse reductive dehalogenase-homologous genes in deep subseafloor sedimentary metagenomes.</title>
        <authorList>
            <person name="Kawai M."/>
            <person name="Futagami T."/>
            <person name="Toyoda A."/>
            <person name="Takaki Y."/>
            <person name="Nishi S."/>
            <person name="Hori S."/>
            <person name="Arai W."/>
            <person name="Tsubouchi T."/>
            <person name="Morono Y."/>
            <person name="Uchiyama I."/>
            <person name="Ito T."/>
            <person name="Fujiyama A."/>
            <person name="Inagaki F."/>
            <person name="Takami H."/>
        </authorList>
    </citation>
    <scope>NUCLEOTIDE SEQUENCE</scope>
    <source>
        <strain evidence="2">Expedition CK06-06</strain>
    </source>
</reference>
<proteinExistence type="predicted"/>
<accession>X0U1G8</accession>
<comment type="caution">
    <text evidence="2">The sequence shown here is derived from an EMBL/GenBank/DDBJ whole genome shotgun (WGS) entry which is preliminary data.</text>
</comment>
<evidence type="ECO:0000313" key="2">
    <source>
        <dbReference type="EMBL" id="GAF93221.1"/>
    </source>
</evidence>
<feature type="region of interest" description="Disordered" evidence="1">
    <location>
        <begin position="43"/>
        <end position="107"/>
    </location>
</feature>
<feature type="compositionally biased region" description="Basic residues" evidence="1">
    <location>
        <begin position="87"/>
        <end position="107"/>
    </location>
</feature>
<gene>
    <name evidence="2" type="ORF">S01H1_22935</name>
</gene>
<feature type="non-terminal residue" evidence="2">
    <location>
        <position position="1"/>
    </location>
</feature>
<dbReference type="AlphaFoldDB" id="X0U1G8"/>
<dbReference type="EMBL" id="BARS01013081">
    <property type="protein sequence ID" value="GAF93221.1"/>
    <property type="molecule type" value="Genomic_DNA"/>
</dbReference>